<dbReference type="InterPro" id="IPR005343">
    <property type="entry name" value="Noc2"/>
</dbReference>
<evidence type="ECO:0000256" key="2">
    <source>
        <dbReference type="ARBA" id="ARBA00005907"/>
    </source>
</evidence>
<protein>
    <submittedName>
        <fullName evidence="5">Noc complex subunit Noc2 family protein</fullName>
    </submittedName>
</protein>
<dbReference type="OMA" id="GCLRYYL"/>
<dbReference type="eggNOG" id="KOG2256">
    <property type="taxonomic scope" value="Eukaryota"/>
</dbReference>
<evidence type="ECO:0000313" key="5">
    <source>
        <dbReference type="EMBL" id="EEB06453.1"/>
    </source>
</evidence>
<dbReference type="STRING" id="402676.B6JY35"/>
<gene>
    <name evidence="6" type="primary">noc201</name>
    <name evidence="5" type="ORF">SJAG_01494</name>
</gene>
<dbReference type="GeneID" id="7051452"/>
<dbReference type="Pfam" id="PF03715">
    <property type="entry name" value="Noc2"/>
    <property type="match status" value="1"/>
</dbReference>
<evidence type="ECO:0000313" key="6">
    <source>
        <dbReference type="JaponicusDB" id="SJAG_01494"/>
    </source>
</evidence>
<feature type="region of interest" description="Disordered" evidence="4">
    <location>
        <begin position="674"/>
        <end position="719"/>
    </location>
</feature>
<dbReference type="GO" id="GO:0030691">
    <property type="term" value="C:Noc2p-Noc3p complex"/>
    <property type="evidence" value="ECO:0000318"/>
    <property type="project" value="GO_Central"/>
</dbReference>
<name>B6JY35_SCHJY</name>
<comment type="subcellular location">
    <subcellularLocation>
        <location evidence="1">Nucleus</location>
    </subcellularLocation>
</comment>
<dbReference type="AlphaFoldDB" id="B6JY35"/>
<dbReference type="GO" id="GO:0042273">
    <property type="term" value="P:ribosomal large subunit biogenesis"/>
    <property type="evidence" value="ECO:0000318"/>
    <property type="project" value="GO_Central"/>
</dbReference>
<dbReference type="EMBL" id="KE651168">
    <property type="protein sequence ID" value="EEB06453.1"/>
    <property type="molecule type" value="Genomic_DNA"/>
</dbReference>
<dbReference type="JaponicusDB" id="SJAG_01494">
    <property type="gene designation" value="noc201"/>
</dbReference>
<dbReference type="GO" id="GO:0005654">
    <property type="term" value="C:nucleoplasm"/>
    <property type="evidence" value="ECO:0000318"/>
    <property type="project" value="GO_Central"/>
</dbReference>
<feature type="compositionally biased region" description="Acidic residues" evidence="4">
    <location>
        <begin position="701"/>
        <end position="719"/>
    </location>
</feature>
<keyword evidence="7" id="KW-1185">Reference proteome</keyword>
<dbReference type="RefSeq" id="XP_002172746.1">
    <property type="nucleotide sequence ID" value="XM_002172710.2"/>
</dbReference>
<feature type="compositionally biased region" description="Basic residues" evidence="4">
    <location>
        <begin position="9"/>
        <end position="25"/>
    </location>
</feature>
<dbReference type="HOGENOM" id="CLU_011272_0_0_1"/>
<dbReference type="GO" id="GO:0030690">
    <property type="term" value="C:Noc1p-Noc2p complex"/>
    <property type="evidence" value="ECO:0000318"/>
    <property type="project" value="GO_Central"/>
</dbReference>
<dbReference type="OrthoDB" id="10266662at2759"/>
<evidence type="ECO:0000256" key="4">
    <source>
        <dbReference type="SAM" id="MobiDB-lite"/>
    </source>
</evidence>
<evidence type="ECO:0000256" key="1">
    <source>
        <dbReference type="ARBA" id="ARBA00004123"/>
    </source>
</evidence>
<feature type="compositionally biased region" description="Basic and acidic residues" evidence="4">
    <location>
        <begin position="26"/>
        <end position="59"/>
    </location>
</feature>
<organism evidence="5 7">
    <name type="scientific">Schizosaccharomyces japonicus (strain yFS275 / FY16936)</name>
    <name type="common">Fission yeast</name>
    <dbReference type="NCBI Taxonomy" id="402676"/>
    <lineage>
        <taxon>Eukaryota</taxon>
        <taxon>Fungi</taxon>
        <taxon>Dikarya</taxon>
        <taxon>Ascomycota</taxon>
        <taxon>Taphrinomycotina</taxon>
        <taxon>Schizosaccharomycetes</taxon>
        <taxon>Schizosaccharomycetales</taxon>
        <taxon>Schizosaccharomycetaceae</taxon>
        <taxon>Schizosaccharomyces</taxon>
    </lineage>
</organism>
<dbReference type="Proteomes" id="UP000001744">
    <property type="component" value="Unassembled WGS sequence"/>
</dbReference>
<comment type="similarity">
    <text evidence="2">Belongs to the NOC2 family.</text>
</comment>
<feature type="compositionally biased region" description="Basic residues" evidence="4">
    <location>
        <begin position="96"/>
        <end position="105"/>
    </location>
</feature>
<reference evidence="5 7" key="1">
    <citation type="journal article" date="2011" name="Science">
        <title>Comparative functional genomics of the fission yeasts.</title>
        <authorList>
            <person name="Rhind N."/>
            <person name="Chen Z."/>
            <person name="Yassour M."/>
            <person name="Thompson D.A."/>
            <person name="Haas B.J."/>
            <person name="Habib N."/>
            <person name="Wapinski I."/>
            <person name="Roy S."/>
            <person name="Lin M.F."/>
            <person name="Heiman D.I."/>
            <person name="Young S.K."/>
            <person name="Furuya K."/>
            <person name="Guo Y."/>
            <person name="Pidoux A."/>
            <person name="Chen H.M."/>
            <person name="Robbertse B."/>
            <person name="Goldberg J.M."/>
            <person name="Aoki K."/>
            <person name="Bayne E.H."/>
            <person name="Berlin A.M."/>
            <person name="Desjardins C.A."/>
            <person name="Dobbs E."/>
            <person name="Dukaj L."/>
            <person name="Fan L."/>
            <person name="FitzGerald M.G."/>
            <person name="French C."/>
            <person name="Gujja S."/>
            <person name="Hansen K."/>
            <person name="Keifenheim D."/>
            <person name="Levin J.Z."/>
            <person name="Mosher R.A."/>
            <person name="Mueller C.A."/>
            <person name="Pfiffner J."/>
            <person name="Priest M."/>
            <person name="Russ C."/>
            <person name="Smialowska A."/>
            <person name="Swoboda P."/>
            <person name="Sykes S.M."/>
            <person name="Vaughn M."/>
            <person name="Vengrova S."/>
            <person name="Yoder R."/>
            <person name="Zeng Q."/>
            <person name="Allshire R."/>
            <person name="Baulcombe D."/>
            <person name="Birren B.W."/>
            <person name="Brown W."/>
            <person name="Ekwall K."/>
            <person name="Kellis M."/>
            <person name="Leatherwood J."/>
            <person name="Levin H."/>
            <person name="Margalit H."/>
            <person name="Martienssen R."/>
            <person name="Nieduszynski C.A."/>
            <person name="Spatafora J.W."/>
            <person name="Friedman N."/>
            <person name="Dalgaard J.Z."/>
            <person name="Baumann P."/>
            <person name="Niki H."/>
            <person name="Regev A."/>
            <person name="Nusbaum C."/>
        </authorList>
    </citation>
    <scope>NUCLEOTIDE SEQUENCE [LARGE SCALE GENOMIC DNA]</scope>
    <source>
        <strain evidence="7">yFS275 / FY16936</strain>
    </source>
</reference>
<feature type="compositionally biased region" description="Acidic residues" evidence="4">
    <location>
        <begin position="74"/>
        <end position="83"/>
    </location>
</feature>
<feature type="compositionally biased region" description="Acidic residues" evidence="4">
    <location>
        <begin position="110"/>
        <end position="129"/>
    </location>
</feature>
<keyword evidence="3" id="KW-0539">Nucleus</keyword>
<proteinExistence type="inferred from homology"/>
<feature type="region of interest" description="Disordered" evidence="4">
    <location>
        <begin position="1"/>
        <end position="129"/>
    </location>
</feature>
<dbReference type="PANTHER" id="PTHR12687">
    <property type="entry name" value="NUCLEOLAR COMPLEX 2 AND RAD4-RELATED"/>
    <property type="match status" value="1"/>
</dbReference>
<dbReference type="PANTHER" id="PTHR12687:SF4">
    <property type="entry name" value="NUCLEOLAR COMPLEX PROTEIN 2 HOMOLOG"/>
    <property type="match status" value="1"/>
</dbReference>
<evidence type="ECO:0000313" key="7">
    <source>
        <dbReference type="Proteomes" id="UP000001744"/>
    </source>
</evidence>
<evidence type="ECO:0000256" key="3">
    <source>
        <dbReference type="ARBA" id="ARBA00023242"/>
    </source>
</evidence>
<sequence length="719" mass="81779">MAKVSAVLKAKKAKTVKKTRSGKSKTRVEKLDSGKKRKEETLKGEVKKLLKDVKNGKEPLEDEGLDLNMSMDDFLNDGSEEPTEVSAPKKIEKAKKEKKSKKSKKKVEEPVQEEEEESSESEDEADIDPETYQKQLQELKEKDPDFYKYLERNDEDLLNFNAKTLEEEVEDDLKEAGLGSSQVLITDEIIARWQTAMSENHSLNVMQKVIQAFKAAAYFNEEGSASLKYTISDPKIFNGVLLLALKEVPAVLQHHFPIKKVSEHRQTIDTSNKRLAKLSTSLRSYGLSLLHILEGMSDAKNLSLLLREAKNVTPYLMSHRKFLKAFTQAVVAQWGTNRDDSVRASAFMLLRELCISADAALAALILRSVYLTFVRQCGHTSVHTLDGINFMKNSAVELMLLEESSCYQTAYRYIRQLAITLRNVIQHPGKETLKLVQNWSYIHSLDLWARLLSKGVWLERERKSNNGLSALVYPLVQIALGVVRVAVSAQYFPLRFHVIRVLLFVAQQCGVSIPIAPLLFEVLNSSEMKRKPRPSTLKALDFQVEIHAPTTYLHTRIFQEGVADQVSELLLEYCTLYCKSIAMPEISIPVIVHLKRFIKRSKNIHLNRSLLTLVRKLEANAAFVQEKRVAHHFAPIALEEGVNFMKDVEWTSTPLGAFAAAQRSLREEQRKLLMESVQQDQEHKEAVRRKKRDALRNSNNEDVEVDMEVESEDDDAMEA</sequence>
<dbReference type="VEuPathDB" id="FungiDB:SJAG_01494"/>
<dbReference type="GO" id="GO:0005730">
    <property type="term" value="C:nucleolus"/>
    <property type="evidence" value="ECO:0000318"/>
    <property type="project" value="GO_Central"/>
</dbReference>
<accession>B6JY35</accession>